<comment type="caution">
    <text evidence="5">The sequence shown here is derived from an EMBL/GenBank/DDBJ whole genome shotgun (WGS) entry which is preliminary data.</text>
</comment>
<dbReference type="OrthoDB" id="2915840at2759"/>
<evidence type="ECO:0000256" key="4">
    <source>
        <dbReference type="ARBA" id="ARBA00023002"/>
    </source>
</evidence>
<dbReference type="PANTHER" id="PTHR23023">
    <property type="entry name" value="DIMETHYLANILINE MONOOXYGENASE"/>
    <property type="match status" value="1"/>
</dbReference>
<reference evidence="5" key="2">
    <citation type="submission" date="2020-02" db="EMBL/GenBank/DDBJ databases">
        <title>Identification and distribution of gene clusters putatively required for synthesis of sphingolipid metabolism inhibitors in phylogenetically diverse species of the filamentous fungus Fusarium.</title>
        <authorList>
            <person name="Kim H.-S."/>
            <person name="Busman M."/>
            <person name="Brown D.W."/>
            <person name="Divon H."/>
            <person name="Uhlig S."/>
            <person name="Proctor R.H."/>
        </authorList>
    </citation>
    <scope>NUCLEOTIDE SEQUENCE</scope>
    <source>
        <strain evidence="5">NRRL 25174</strain>
    </source>
</reference>
<dbReference type="AlphaFoldDB" id="A0A9P5AAI5"/>
<reference evidence="5" key="1">
    <citation type="journal article" date="2017" name="Mycologia">
        <title>Fusarium algeriense, sp. nov., a novel toxigenic crown rot pathogen of durum wheat from Algeria is nested in the Fusarium burgessii species complex.</title>
        <authorList>
            <person name="Laraba I."/>
            <person name="Keddad A."/>
            <person name="Boureghda H."/>
            <person name="Abdallah N."/>
            <person name="Vaughan M.M."/>
            <person name="Proctor R.H."/>
            <person name="Busman M."/>
            <person name="O'Donnell K."/>
        </authorList>
    </citation>
    <scope>NUCLEOTIDE SEQUENCE</scope>
    <source>
        <strain evidence="5">NRRL 25174</strain>
    </source>
</reference>
<evidence type="ECO:0000256" key="2">
    <source>
        <dbReference type="ARBA" id="ARBA00022630"/>
    </source>
</evidence>
<proteinExistence type="inferred from homology"/>
<dbReference type="InterPro" id="IPR050346">
    <property type="entry name" value="FMO-like"/>
</dbReference>
<keyword evidence="6" id="KW-1185">Reference proteome</keyword>
<dbReference type="Pfam" id="PF00743">
    <property type="entry name" value="FMO-like"/>
    <property type="match status" value="1"/>
</dbReference>
<dbReference type="InterPro" id="IPR020946">
    <property type="entry name" value="Flavin_mOase-like"/>
</dbReference>
<dbReference type="GO" id="GO:0050660">
    <property type="term" value="F:flavin adenine dinucleotide binding"/>
    <property type="evidence" value="ECO:0007669"/>
    <property type="project" value="InterPro"/>
</dbReference>
<protein>
    <submittedName>
        <fullName evidence="5">Dimethylaniline monooxygenase</fullName>
    </submittedName>
</protein>
<keyword evidence="2" id="KW-0285">Flavoprotein</keyword>
<evidence type="ECO:0000313" key="5">
    <source>
        <dbReference type="EMBL" id="KAF4335199.1"/>
    </source>
</evidence>
<evidence type="ECO:0000256" key="3">
    <source>
        <dbReference type="ARBA" id="ARBA00022827"/>
    </source>
</evidence>
<name>A0A9P5AAI5_9HYPO</name>
<dbReference type="InterPro" id="IPR036188">
    <property type="entry name" value="FAD/NAD-bd_sf"/>
</dbReference>
<organism evidence="5 6">
    <name type="scientific">Fusarium beomiforme</name>
    <dbReference type="NCBI Taxonomy" id="44412"/>
    <lineage>
        <taxon>Eukaryota</taxon>
        <taxon>Fungi</taxon>
        <taxon>Dikarya</taxon>
        <taxon>Ascomycota</taxon>
        <taxon>Pezizomycotina</taxon>
        <taxon>Sordariomycetes</taxon>
        <taxon>Hypocreomycetidae</taxon>
        <taxon>Hypocreales</taxon>
        <taxon>Nectriaceae</taxon>
        <taxon>Fusarium</taxon>
        <taxon>Fusarium burgessii species complex</taxon>
    </lineage>
</organism>
<dbReference type="Gene3D" id="3.50.50.60">
    <property type="entry name" value="FAD/NAD(P)-binding domain"/>
    <property type="match status" value="1"/>
</dbReference>
<keyword evidence="4" id="KW-0560">Oxidoreductase</keyword>
<dbReference type="SUPFAM" id="SSF51905">
    <property type="entry name" value="FAD/NAD(P)-binding domain"/>
    <property type="match status" value="2"/>
</dbReference>
<sequence length="594" mass="67288">MGDTSNNSFKMKPERRSASIIIIGTGVGGLAAAKTYLELDPEADILLLEKRPHLGGVWAEENCYDGLKTNNLRGTYEFTDFPLDDSYGVKDGEHIPGSVLYKYLTDFAVNFDIFRRIRFNVNIRTIEKIGQCGWELVGEDAAGTEKQPVPVVYRCEKLIMCTGLASTPNPVSYSGQEDFGKPVLHHGQLRVEAHKVAADPNVKSVTIVGASKTGYDAVQLMASKGKKVTWIIRESGGGGVWMSPPWVKMGPFTLQLEHVATMRFFTWFSPCVWGDYDGYSWVRRFLHGTWLGRKIVHGLWEKIRWDTVNFNGYRKNESIAHLEPYESLFWSARVGVLNYPGNIHDYVTSGQVQIIKKDISHLSNNGTVNLTDGTSYRTDALIAITGWKLSPNIQYKPDGIDVTLGIPTQNMSIEEQVFWPQLDKEAEQKILQKFPYLARPPKNVIPYKQKVSPYRLYRGMAPPGLTSRSDNSIVFIKMVHSTANIIIAETQALWAYAYLNNMVDIDTEKVYKETALSSCYGRLRYPCGFSSWYPEFVYDTVPYADMLLRDLGVRSRRKGSAKQEIFSGYTIQDYKGINREWASKQCREETKKLV</sequence>
<keyword evidence="3" id="KW-0274">FAD</keyword>
<dbReference type="PRINTS" id="PR00411">
    <property type="entry name" value="PNDRDTASEI"/>
</dbReference>
<dbReference type="GO" id="GO:0050661">
    <property type="term" value="F:NADP binding"/>
    <property type="evidence" value="ECO:0007669"/>
    <property type="project" value="InterPro"/>
</dbReference>
<evidence type="ECO:0000313" key="6">
    <source>
        <dbReference type="Proteomes" id="UP000730481"/>
    </source>
</evidence>
<accession>A0A9P5AAI5</accession>
<keyword evidence="5" id="KW-0503">Monooxygenase</keyword>
<dbReference type="EMBL" id="PVQB02000579">
    <property type="protein sequence ID" value="KAF4335199.1"/>
    <property type="molecule type" value="Genomic_DNA"/>
</dbReference>
<dbReference type="Proteomes" id="UP000730481">
    <property type="component" value="Unassembled WGS sequence"/>
</dbReference>
<dbReference type="GO" id="GO:0004499">
    <property type="term" value="F:N,N-dimethylaniline monooxygenase activity"/>
    <property type="evidence" value="ECO:0007669"/>
    <property type="project" value="InterPro"/>
</dbReference>
<comment type="similarity">
    <text evidence="1">Belongs to the FMO family.</text>
</comment>
<gene>
    <name evidence="5" type="ORF">FBEOM_10943</name>
</gene>
<evidence type="ECO:0000256" key="1">
    <source>
        <dbReference type="ARBA" id="ARBA00009183"/>
    </source>
</evidence>